<dbReference type="InterPro" id="IPR027417">
    <property type="entry name" value="P-loop_NTPase"/>
</dbReference>
<proteinExistence type="predicted"/>
<comment type="caution">
    <text evidence="1">The sequence shown here is derived from an EMBL/GenBank/DDBJ whole genome shotgun (WGS) entry which is preliminary data.</text>
</comment>
<evidence type="ECO:0000313" key="2">
    <source>
        <dbReference type="Proteomes" id="UP000034665"/>
    </source>
</evidence>
<reference evidence="1 2" key="1">
    <citation type="journal article" date="2015" name="Nature">
        <title>rRNA introns, odd ribosomes, and small enigmatic genomes across a large radiation of phyla.</title>
        <authorList>
            <person name="Brown C.T."/>
            <person name="Hug L.A."/>
            <person name="Thomas B.C."/>
            <person name="Sharon I."/>
            <person name="Castelle C.J."/>
            <person name="Singh A."/>
            <person name="Wilkins M.J."/>
            <person name="Williams K.H."/>
            <person name="Banfield J.F."/>
        </authorList>
    </citation>
    <scope>NUCLEOTIDE SEQUENCE [LARGE SCALE GENOMIC DNA]</scope>
</reference>
<dbReference type="Proteomes" id="UP000034665">
    <property type="component" value="Unassembled WGS sequence"/>
</dbReference>
<accession>A0A0G0NBN5</accession>
<dbReference type="Gene3D" id="3.40.50.300">
    <property type="entry name" value="P-loop containing nucleotide triphosphate hydrolases"/>
    <property type="match status" value="1"/>
</dbReference>
<evidence type="ECO:0000313" key="1">
    <source>
        <dbReference type="EMBL" id="KKR12903.1"/>
    </source>
</evidence>
<sequence length="181" mass="20039">MTKKNNILVALHGPAGIGKTAVAGKLCKKLPGKTARISIDVLRDMTCMRYTSGRQSDEYITLSKKLAPGLIQDLFSNGFNVVVEIAPPTAADKGKTDTWLVSELWRLGGSVFLLDAPLAMVLQRNKKRTGEFGQGNLTKKLTEQLYRYCEKYLNRNDYIVIETTKIGADKVTSLIIEKLGF</sequence>
<name>A0A0G0NBN5_9BACT</name>
<dbReference type="SUPFAM" id="SSF52540">
    <property type="entry name" value="P-loop containing nucleoside triphosphate hydrolases"/>
    <property type="match status" value="1"/>
</dbReference>
<dbReference type="AlphaFoldDB" id="A0A0G0NBN5"/>
<dbReference type="Pfam" id="PF13671">
    <property type="entry name" value="AAA_33"/>
    <property type="match status" value="1"/>
</dbReference>
<dbReference type="EMBL" id="LBWR01000001">
    <property type="protein sequence ID" value="KKR12903.1"/>
    <property type="molecule type" value="Genomic_DNA"/>
</dbReference>
<protein>
    <submittedName>
        <fullName evidence="1">Uncharacterized protein</fullName>
    </submittedName>
</protein>
<organism evidence="1 2">
    <name type="scientific">Candidatus Wolfebacteria bacterium GW2011_GWC2_39_22</name>
    <dbReference type="NCBI Taxonomy" id="1619013"/>
    <lineage>
        <taxon>Bacteria</taxon>
        <taxon>Candidatus Wolfeibacteriota</taxon>
    </lineage>
</organism>
<gene>
    <name evidence="1" type="ORF">UT41_C0001G0447</name>
</gene>